<dbReference type="GO" id="GO:0016787">
    <property type="term" value="F:hydrolase activity"/>
    <property type="evidence" value="ECO:0007669"/>
    <property type="project" value="UniProtKB-KW"/>
</dbReference>
<keyword evidence="4" id="KW-0645">Protease</keyword>
<evidence type="ECO:0000256" key="4">
    <source>
        <dbReference type="RuleBase" id="RU363034"/>
    </source>
</evidence>
<dbReference type="PANTHER" id="PTHR24276:SF98">
    <property type="entry name" value="FI18310P1-RELATED"/>
    <property type="match status" value="1"/>
</dbReference>
<keyword evidence="9" id="KW-1185">Reference proteome</keyword>
<organism evidence="8 9">
    <name type="scientific">Streptomyces mirabilis</name>
    <dbReference type="NCBI Taxonomy" id="68239"/>
    <lineage>
        <taxon>Bacteria</taxon>
        <taxon>Bacillati</taxon>
        <taxon>Actinomycetota</taxon>
        <taxon>Actinomycetes</taxon>
        <taxon>Kitasatosporales</taxon>
        <taxon>Streptomycetaceae</taxon>
        <taxon>Streptomyces</taxon>
    </lineage>
</organism>
<evidence type="ECO:0000256" key="5">
    <source>
        <dbReference type="SAM" id="MobiDB-lite"/>
    </source>
</evidence>
<feature type="signal peptide" evidence="6">
    <location>
        <begin position="1"/>
        <end position="37"/>
    </location>
</feature>
<dbReference type="EMBL" id="JARAKF010000001">
    <property type="protein sequence ID" value="MDU8994496.1"/>
    <property type="molecule type" value="Genomic_DNA"/>
</dbReference>
<feature type="chain" id="PRO_5046236253" evidence="6">
    <location>
        <begin position="38"/>
        <end position="634"/>
    </location>
</feature>
<dbReference type="Gene3D" id="2.40.10.10">
    <property type="entry name" value="Trypsin-like serine proteases"/>
    <property type="match status" value="1"/>
</dbReference>
<dbReference type="InterPro" id="IPR050430">
    <property type="entry name" value="Peptidase_S1"/>
</dbReference>
<name>A0ABU3UKN7_9ACTN</name>
<dbReference type="Pfam" id="PF13517">
    <property type="entry name" value="FG-GAP_3"/>
    <property type="match status" value="2"/>
</dbReference>
<feature type="region of interest" description="Disordered" evidence="5">
    <location>
        <begin position="65"/>
        <end position="123"/>
    </location>
</feature>
<feature type="compositionally biased region" description="Gly residues" evidence="5">
    <location>
        <begin position="89"/>
        <end position="102"/>
    </location>
</feature>
<dbReference type="PANTHER" id="PTHR24276">
    <property type="entry name" value="POLYSERASE-RELATED"/>
    <property type="match status" value="1"/>
</dbReference>
<evidence type="ECO:0000313" key="9">
    <source>
        <dbReference type="Proteomes" id="UP001257627"/>
    </source>
</evidence>
<dbReference type="EC" id="3.4.21.-" evidence="8"/>
<keyword evidence="4" id="KW-0720">Serine protease</keyword>
<dbReference type="InterPro" id="IPR028994">
    <property type="entry name" value="Integrin_alpha_N"/>
</dbReference>
<evidence type="ECO:0000259" key="7">
    <source>
        <dbReference type="PROSITE" id="PS50240"/>
    </source>
</evidence>
<dbReference type="Pfam" id="PF00089">
    <property type="entry name" value="Trypsin"/>
    <property type="match status" value="1"/>
</dbReference>
<comment type="caution">
    <text evidence="8">The sequence shown here is derived from an EMBL/GenBank/DDBJ whole genome shotgun (WGS) entry which is preliminary data.</text>
</comment>
<evidence type="ECO:0000256" key="3">
    <source>
        <dbReference type="ARBA" id="ARBA00023157"/>
    </source>
</evidence>
<keyword evidence="4 8" id="KW-0378">Hydrolase</keyword>
<dbReference type="PROSITE" id="PS50240">
    <property type="entry name" value="TRYPSIN_DOM"/>
    <property type="match status" value="1"/>
</dbReference>
<dbReference type="PRINTS" id="PR00722">
    <property type="entry name" value="CHYMOTRYPSIN"/>
</dbReference>
<dbReference type="InterPro" id="IPR043504">
    <property type="entry name" value="Peptidase_S1_PA_chymotrypsin"/>
</dbReference>
<dbReference type="InterPro" id="IPR018114">
    <property type="entry name" value="TRYPSIN_HIS"/>
</dbReference>
<dbReference type="SMART" id="SM00020">
    <property type="entry name" value="Tryp_SPc"/>
    <property type="match status" value="1"/>
</dbReference>
<gene>
    <name evidence="8" type="ORF">PU648_19565</name>
</gene>
<accession>A0ABU3UKN7</accession>
<sequence length="634" mass="65655">MSGRGRHRRRIRIAVPVAAAALAAAVGGALLMSSANAATAQPAPLAKTSGTSPSLATLEKRIGGAMASDGTAGRPTRKSSPSASASTGTGTGTGTGRTGTGSGKTATTGTSTGTSANTSGASVDPKIIGGTTTTITTAPWMAQLWYLDDKGTSNTSDDFGFFCGGSVVSPTKILTAAHCVKDEHGKSYDWKAHGAVVTGTSQLPSAGGTDLHGGTATSVLRQWNHPSYNPSTIDNDIAVLTLDGPVKAKPIRMTTSGDTASYASGTKATLYGWGRTSSASQDISGTLKTATLPIKSDATCGGYYKAEFIKGHMVCAGNPATGSDTGTTSACNGDSGGPLIVGGRIVGVVSWGVVDCVQKGAYSVFTKVSTYVGAAYPRVDDTNLSGDHKADLFVRNSSTKTLYEKDSSGTSFGARQSWGAWSTSNVVLQTDLDRDGYQDVVERRTSNGDIHWWHYLPSTGKWADTKLFSDWRTRTRVVAPGDVTGDALPDLLSVDSGGVLWIYPGKGNGTFSARVKVSSGWNQYNSLRAHGDFTGDGKADLIARSNTGSYVYLFKGTGNAGPGAFSSRIKVRTWAGYNAFDAVGDVTGDGKADFLARTPAGTLYLYPGTGKATSEIFATAIKIGTDFKQYDIFG</sequence>
<feature type="compositionally biased region" description="Low complexity" evidence="5">
    <location>
        <begin position="78"/>
        <end position="88"/>
    </location>
</feature>
<keyword evidence="2 6" id="KW-0732">Signal</keyword>
<dbReference type="InterPro" id="IPR033116">
    <property type="entry name" value="TRYPSIN_SER"/>
</dbReference>
<dbReference type="SUPFAM" id="SSF69318">
    <property type="entry name" value="Integrin alpha N-terminal domain"/>
    <property type="match status" value="1"/>
</dbReference>
<dbReference type="InterPro" id="IPR001314">
    <property type="entry name" value="Peptidase_S1A"/>
</dbReference>
<dbReference type="InterPro" id="IPR013517">
    <property type="entry name" value="FG-GAP"/>
</dbReference>
<keyword evidence="3" id="KW-1015">Disulfide bond</keyword>
<feature type="domain" description="Peptidase S1" evidence="7">
    <location>
        <begin position="127"/>
        <end position="380"/>
    </location>
</feature>
<protein>
    <submittedName>
        <fullName evidence="8">Trypsin-like serine protease</fullName>
        <ecNumber evidence="8">3.4.21.-</ecNumber>
    </submittedName>
</protein>
<reference evidence="8 9" key="1">
    <citation type="submission" date="2023-02" db="EMBL/GenBank/DDBJ databases">
        <authorList>
            <person name="Maleckis M."/>
        </authorList>
    </citation>
    <scope>NUCLEOTIDE SEQUENCE [LARGE SCALE GENOMIC DNA]</scope>
    <source>
        <strain evidence="8 9">P8-A2</strain>
    </source>
</reference>
<dbReference type="PROSITE" id="PS00134">
    <property type="entry name" value="TRYPSIN_HIS"/>
    <property type="match status" value="1"/>
</dbReference>
<evidence type="ECO:0000313" key="8">
    <source>
        <dbReference type="EMBL" id="MDU8994496.1"/>
    </source>
</evidence>
<feature type="compositionally biased region" description="Low complexity" evidence="5">
    <location>
        <begin position="103"/>
        <end position="123"/>
    </location>
</feature>
<evidence type="ECO:0000256" key="2">
    <source>
        <dbReference type="ARBA" id="ARBA00022729"/>
    </source>
</evidence>
<comment type="similarity">
    <text evidence="1">Belongs to the peptidase S1 family.</text>
</comment>
<evidence type="ECO:0000256" key="6">
    <source>
        <dbReference type="SAM" id="SignalP"/>
    </source>
</evidence>
<dbReference type="PROSITE" id="PS00135">
    <property type="entry name" value="TRYPSIN_SER"/>
    <property type="match status" value="1"/>
</dbReference>
<dbReference type="RefSeq" id="WP_316732912.1">
    <property type="nucleotide sequence ID" value="NZ_JARAKF010000001.1"/>
</dbReference>
<evidence type="ECO:0000256" key="1">
    <source>
        <dbReference type="ARBA" id="ARBA00007664"/>
    </source>
</evidence>
<dbReference type="SUPFAM" id="SSF50494">
    <property type="entry name" value="Trypsin-like serine proteases"/>
    <property type="match status" value="1"/>
</dbReference>
<dbReference type="Proteomes" id="UP001257627">
    <property type="component" value="Unassembled WGS sequence"/>
</dbReference>
<dbReference type="InterPro" id="IPR009003">
    <property type="entry name" value="Peptidase_S1_PA"/>
</dbReference>
<dbReference type="CDD" id="cd00190">
    <property type="entry name" value="Tryp_SPc"/>
    <property type="match status" value="1"/>
</dbReference>
<proteinExistence type="inferred from homology"/>
<dbReference type="InterPro" id="IPR001254">
    <property type="entry name" value="Trypsin_dom"/>
</dbReference>